<dbReference type="RefSeq" id="WP_160613874.1">
    <property type="nucleotide sequence ID" value="NZ_JAUFQM010000001.1"/>
</dbReference>
<evidence type="ECO:0000313" key="2">
    <source>
        <dbReference type="EMBL" id="MXO83530.1"/>
    </source>
</evidence>
<name>A0A844Z9K2_9SPHN</name>
<dbReference type="PANTHER" id="PTHR40590:SF1">
    <property type="entry name" value="CYTOPLASMIC PROTEIN"/>
    <property type="match status" value="1"/>
</dbReference>
<feature type="chain" id="PRO_5032324102" evidence="1">
    <location>
        <begin position="32"/>
        <end position="299"/>
    </location>
</feature>
<dbReference type="PROSITE" id="PS51257">
    <property type="entry name" value="PROKAR_LIPOPROTEIN"/>
    <property type="match status" value="1"/>
</dbReference>
<proteinExistence type="predicted"/>
<reference evidence="2 3" key="1">
    <citation type="submission" date="2019-12" db="EMBL/GenBank/DDBJ databases">
        <title>Genomic-based taxomic classification of the family Erythrobacteraceae.</title>
        <authorList>
            <person name="Xu L."/>
        </authorList>
    </citation>
    <scope>NUCLEOTIDE SEQUENCE [LARGE SCALE GENOMIC DNA]</scope>
    <source>
        <strain evidence="2 3">KCTC 42006</strain>
    </source>
</reference>
<dbReference type="AlphaFoldDB" id="A0A844Z9K2"/>
<evidence type="ECO:0000256" key="1">
    <source>
        <dbReference type="SAM" id="SignalP"/>
    </source>
</evidence>
<dbReference type="CDD" id="cd14789">
    <property type="entry name" value="Tiki"/>
    <property type="match status" value="1"/>
</dbReference>
<organism evidence="2 3">
    <name type="scientific">Pontixanthobacter aestiaquae</name>
    <dbReference type="NCBI Taxonomy" id="1509367"/>
    <lineage>
        <taxon>Bacteria</taxon>
        <taxon>Pseudomonadati</taxon>
        <taxon>Pseudomonadota</taxon>
        <taxon>Alphaproteobacteria</taxon>
        <taxon>Sphingomonadales</taxon>
        <taxon>Erythrobacteraceae</taxon>
        <taxon>Pontixanthobacter</taxon>
    </lineage>
</organism>
<accession>A0A844Z9K2</accession>
<protein>
    <submittedName>
        <fullName evidence="2">TraB/GumN family protein</fullName>
    </submittedName>
</protein>
<dbReference type="InterPro" id="IPR002816">
    <property type="entry name" value="TraB/PrgY/GumN_fam"/>
</dbReference>
<dbReference type="Pfam" id="PF01963">
    <property type="entry name" value="TraB_PrgY_gumN"/>
    <property type="match status" value="1"/>
</dbReference>
<comment type="caution">
    <text evidence="2">The sequence shown here is derived from an EMBL/GenBank/DDBJ whole genome shotgun (WGS) entry which is preliminary data.</text>
</comment>
<keyword evidence="3" id="KW-1185">Reference proteome</keyword>
<sequence length="299" mass="32657">MIPKLIPAFQIKRKIMGLVALALLASCSSPAEQFPPPSPALWEVTSTDGTREGWLFGTIHELPDGVNWRTDALNKALGQSEWLMVEVGDLDDSGKVSQIFAELALSAQQPPLIERVDQEHREQLVALMTAGDFKNGDFAQVETWAAALTLARIFSAGKPENGVDRILIGEFAAKIELEGARKQLSIFDSLAEEDQRDLLEGIIRESSAAESGPRHRLAKSWLQGDLDALLDPSSDTILSDPELRAALLTNRNTAWVETITEELPQKGPMMIAVGAAHMLGEDGLPALLRKSGYTVERIQ</sequence>
<dbReference type="OrthoDB" id="9806326at2"/>
<dbReference type="InterPro" id="IPR047111">
    <property type="entry name" value="YbaP-like"/>
</dbReference>
<evidence type="ECO:0000313" key="3">
    <source>
        <dbReference type="Proteomes" id="UP000460290"/>
    </source>
</evidence>
<keyword evidence="1" id="KW-0732">Signal</keyword>
<dbReference type="EMBL" id="WTYZ01000001">
    <property type="protein sequence ID" value="MXO83530.1"/>
    <property type="molecule type" value="Genomic_DNA"/>
</dbReference>
<feature type="signal peptide" evidence="1">
    <location>
        <begin position="1"/>
        <end position="31"/>
    </location>
</feature>
<dbReference type="Proteomes" id="UP000460290">
    <property type="component" value="Unassembled WGS sequence"/>
</dbReference>
<gene>
    <name evidence="2" type="ORF">GRI35_09175</name>
</gene>
<dbReference type="PANTHER" id="PTHR40590">
    <property type="entry name" value="CYTOPLASMIC PROTEIN-RELATED"/>
    <property type="match status" value="1"/>
</dbReference>